<proteinExistence type="inferred from homology"/>
<dbReference type="InterPro" id="IPR037972">
    <property type="entry name" value="RepB_N"/>
</dbReference>
<feature type="region of interest" description="Disordered" evidence="2">
    <location>
        <begin position="1"/>
        <end position="33"/>
    </location>
</feature>
<dbReference type="SUPFAM" id="SSF110849">
    <property type="entry name" value="ParB/Sulfiredoxin"/>
    <property type="match status" value="1"/>
</dbReference>
<dbReference type="GO" id="GO:0007059">
    <property type="term" value="P:chromosome segregation"/>
    <property type="evidence" value="ECO:0007669"/>
    <property type="project" value="TreeGrafter"/>
</dbReference>
<feature type="compositionally biased region" description="Polar residues" evidence="2">
    <location>
        <begin position="22"/>
        <end position="32"/>
    </location>
</feature>
<dbReference type="Pfam" id="PF07506">
    <property type="entry name" value="RepB"/>
    <property type="match status" value="1"/>
</dbReference>
<reference evidence="4 5" key="1">
    <citation type="journal article" date="2011" name="Syst. Appl. Microbiol.">
        <title>Defluviimonas denitrificans gen. nov., sp. nov., and Pararhodobacter aggregans gen. nov., sp. nov., non-phototrophic Rhodobacteraceae from the biofilter of a marine aquaculture.</title>
        <authorList>
            <person name="Foesel B.U."/>
            <person name="Drake H.L."/>
            <person name="Schramm A."/>
        </authorList>
    </citation>
    <scope>NUCLEOTIDE SEQUENCE [LARGE SCALE GENOMIC DNA]</scope>
    <source>
        <strain evidence="4 5">D1-19</strain>
    </source>
</reference>
<evidence type="ECO:0000313" key="5">
    <source>
        <dbReference type="Proteomes" id="UP000244810"/>
    </source>
</evidence>
<name>A0A2T7UM19_9RHOB</name>
<dbReference type="GO" id="GO:0003677">
    <property type="term" value="F:DNA binding"/>
    <property type="evidence" value="ECO:0007669"/>
    <property type="project" value="InterPro"/>
</dbReference>
<dbReference type="Gene3D" id="3.90.1530.30">
    <property type="match status" value="1"/>
</dbReference>
<dbReference type="InterPro" id="IPR036086">
    <property type="entry name" value="ParB/Sulfiredoxin_sf"/>
</dbReference>
<dbReference type="OrthoDB" id="7908920at2"/>
<evidence type="ECO:0000313" key="4">
    <source>
        <dbReference type="EMBL" id="PVE45707.1"/>
    </source>
</evidence>
<dbReference type="InterPro" id="IPR017819">
    <property type="entry name" value="Plasmid_partition_RepB"/>
</dbReference>
<dbReference type="CDD" id="cd16405">
    <property type="entry name" value="RepB_like_N"/>
    <property type="match status" value="1"/>
</dbReference>
<dbReference type="GO" id="GO:0005694">
    <property type="term" value="C:chromosome"/>
    <property type="evidence" value="ECO:0007669"/>
    <property type="project" value="TreeGrafter"/>
</dbReference>
<comment type="caution">
    <text evidence="4">The sequence shown here is derived from an EMBL/GenBank/DDBJ whole genome shotgun (WGS) entry which is preliminary data.</text>
</comment>
<dbReference type="InterPro" id="IPR050336">
    <property type="entry name" value="Chromosome_partition/occlusion"/>
</dbReference>
<dbReference type="NCBIfam" id="TIGR00180">
    <property type="entry name" value="parB_part"/>
    <property type="match status" value="1"/>
</dbReference>
<dbReference type="AlphaFoldDB" id="A0A2T7UM19"/>
<evidence type="ECO:0000259" key="3">
    <source>
        <dbReference type="SMART" id="SM00470"/>
    </source>
</evidence>
<dbReference type="RefSeq" id="WP_107754131.1">
    <property type="nucleotide sequence ID" value="NZ_QBKF01000012.1"/>
</dbReference>
<dbReference type="InterPro" id="IPR004437">
    <property type="entry name" value="ParB/RepB/Spo0J"/>
</dbReference>
<dbReference type="NCBIfam" id="TIGR03454">
    <property type="entry name" value="partition_RepB"/>
    <property type="match status" value="1"/>
</dbReference>
<accession>A0A2T7UM19</accession>
<dbReference type="PANTHER" id="PTHR33375">
    <property type="entry name" value="CHROMOSOME-PARTITIONING PROTEIN PARB-RELATED"/>
    <property type="match status" value="1"/>
</dbReference>
<organism evidence="4 5">
    <name type="scientific">Pararhodobacter aggregans</name>
    <dbReference type="NCBI Taxonomy" id="404875"/>
    <lineage>
        <taxon>Bacteria</taxon>
        <taxon>Pseudomonadati</taxon>
        <taxon>Pseudomonadota</taxon>
        <taxon>Alphaproteobacteria</taxon>
        <taxon>Rhodobacterales</taxon>
        <taxon>Paracoccaceae</taxon>
        <taxon>Pararhodobacter</taxon>
    </lineage>
</organism>
<protein>
    <submittedName>
        <fullName evidence="4">Plasmid partitioning protein RepB</fullName>
    </submittedName>
</protein>
<dbReference type="Proteomes" id="UP000244810">
    <property type="component" value="Unassembled WGS sequence"/>
</dbReference>
<dbReference type="Gene3D" id="1.10.10.2830">
    <property type="match status" value="1"/>
</dbReference>
<evidence type="ECO:0000256" key="1">
    <source>
        <dbReference type="ARBA" id="ARBA00006295"/>
    </source>
</evidence>
<dbReference type="SMART" id="SM00470">
    <property type="entry name" value="ParB"/>
    <property type="match status" value="1"/>
</dbReference>
<keyword evidence="5" id="KW-1185">Reference proteome</keyword>
<dbReference type="EMBL" id="QDDR01000012">
    <property type="protein sequence ID" value="PVE45707.1"/>
    <property type="molecule type" value="Genomic_DNA"/>
</dbReference>
<dbReference type="InterPro" id="IPR011111">
    <property type="entry name" value="Plasmid_RepB"/>
</dbReference>
<dbReference type="PANTHER" id="PTHR33375:SF1">
    <property type="entry name" value="CHROMOSOME-PARTITIONING PROTEIN PARB-RELATED"/>
    <property type="match status" value="1"/>
</dbReference>
<evidence type="ECO:0000256" key="2">
    <source>
        <dbReference type="SAM" id="MobiDB-lite"/>
    </source>
</evidence>
<sequence length="331" mass="36111">MVRRNIFQPPPPPQEPAGPASETPQRFPNTGAMSGIRSTLKDLSTNAVREIVPEMIDDDGPKDRLRITDEDVAQLAESIRAHGQQVPIMVRPIADRPGYYRIVYGRRRLHALRMLGRPAKALVRSLSDQEAILAQGQENAERLDPSFIEKALFAAELADVGYENGVIQDALAIDKAMLSRMNKVARTIPPAIIQLVGSAHGIGRRRWEELADVSRLNDLDLIALAEQAGLSAIEKSDDRFARLSAAASAATRPERESVVSATARPLTLEDGTAFGELIDSARGLTLKLPKAAAPEFAEWLRANADEALRKLYAEWQAAQASQGTSTNKGAR</sequence>
<gene>
    <name evidence="4" type="primary">repB</name>
    <name evidence="4" type="ORF">DDE23_19570</name>
</gene>
<comment type="similarity">
    <text evidence="1">Belongs to the ParB family.</text>
</comment>
<dbReference type="InterPro" id="IPR003115">
    <property type="entry name" value="ParB_N"/>
</dbReference>
<dbReference type="Pfam" id="PF02195">
    <property type="entry name" value="ParB_N"/>
    <property type="match status" value="1"/>
</dbReference>
<feature type="domain" description="ParB-like N-terminal" evidence="3">
    <location>
        <begin position="49"/>
        <end position="140"/>
    </location>
</feature>